<sequence>MQSQERIRPLNRRTLLQGVVAAAALAACAPAEPPSAEAQTPLVEQAVWGAYASTEPYPDCDAHFALERLLGVRLSWMSWFFNWSVPWPTVGGEQAAAGGYDVLLAWQPQLDRGPVMFADVLAGEYDDYLTRFFTLAAAHPGQVMIRFAHEMNGTGYPWALGYDGDRQRAVSSTRQFVSTWRYVVEFQRRLGGDNVRFQWCVMTADRGGVAAEEFYPGDDWVDALGLDVYNGYYGWQEPRAVISYTYRRLTAINSHMPVWISELGCREPGIREESGDGPLPGESKARWLSTLFASTEFPRITNVNFFHAARAYDWRLNSSRDALEVCRTALGG</sequence>
<evidence type="ECO:0000256" key="2">
    <source>
        <dbReference type="ARBA" id="ARBA00022801"/>
    </source>
</evidence>
<dbReference type="Gene3D" id="3.20.20.80">
    <property type="entry name" value="Glycosidases"/>
    <property type="match status" value="1"/>
</dbReference>
<organism evidence="7 8">
    <name type="scientific">Pseudonocardia aurantiaca</name>
    <dbReference type="NCBI Taxonomy" id="75290"/>
    <lineage>
        <taxon>Bacteria</taxon>
        <taxon>Bacillati</taxon>
        <taxon>Actinomycetota</taxon>
        <taxon>Actinomycetes</taxon>
        <taxon>Pseudonocardiales</taxon>
        <taxon>Pseudonocardiaceae</taxon>
        <taxon>Pseudonocardia</taxon>
    </lineage>
</organism>
<dbReference type="RefSeq" id="WP_343984776.1">
    <property type="nucleotide sequence ID" value="NZ_BAAAJG010000025.1"/>
</dbReference>
<proteinExistence type="inferred from homology"/>
<dbReference type="PROSITE" id="PS51764">
    <property type="entry name" value="GH26"/>
    <property type="match status" value="1"/>
</dbReference>
<comment type="similarity">
    <text evidence="1 4">Belongs to the glycosyl hydrolase 26 family.</text>
</comment>
<dbReference type="InterPro" id="IPR022790">
    <property type="entry name" value="GH26_dom"/>
</dbReference>
<evidence type="ECO:0000313" key="8">
    <source>
        <dbReference type="Proteomes" id="UP001597145"/>
    </source>
</evidence>
<keyword evidence="2 4" id="KW-0378">Hydrolase</keyword>
<feature type="chain" id="PRO_5046400896" evidence="5">
    <location>
        <begin position="32"/>
        <end position="332"/>
    </location>
</feature>
<keyword evidence="3 4" id="KW-0326">Glycosidase</keyword>
<keyword evidence="5" id="KW-0732">Signal</keyword>
<dbReference type="SUPFAM" id="SSF51445">
    <property type="entry name" value="(Trans)glycosidases"/>
    <property type="match status" value="1"/>
</dbReference>
<dbReference type="PROSITE" id="PS51257">
    <property type="entry name" value="PROKAR_LIPOPROTEIN"/>
    <property type="match status" value="1"/>
</dbReference>
<dbReference type="Proteomes" id="UP001597145">
    <property type="component" value="Unassembled WGS sequence"/>
</dbReference>
<evidence type="ECO:0000259" key="6">
    <source>
        <dbReference type="PROSITE" id="PS51764"/>
    </source>
</evidence>
<dbReference type="InterPro" id="IPR017853">
    <property type="entry name" value="GH"/>
</dbReference>
<keyword evidence="8" id="KW-1185">Reference proteome</keyword>
<feature type="active site" description="Nucleophile" evidence="4">
    <location>
        <position position="262"/>
    </location>
</feature>
<reference evidence="8" key="1">
    <citation type="journal article" date="2019" name="Int. J. Syst. Evol. Microbiol.">
        <title>The Global Catalogue of Microorganisms (GCM) 10K type strain sequencing project: providing services to taxonomists for standard genome sequencing and annotation.</title>
        <authorList>
            <consortium name="The Broad Institute Genomics Platform"/>
            <consortium name="The Broad Institute Genome Sequencing Center for Infectious Disease"/>
            <person name="Wu L."/>
            <person name="Ma J."/>
        </authorList>
    </citation>
    <scope>NUCLEOTIDE SEQUENCE [LARGE SCALE GENOMIC DNA]</scope>
    <source>
        <strain evidence="8">JCM 12165</strain>
    </source>
</reference>
<accession>A0ABW4FUU9</accession>
<dbReference type="PROSITE" id="PS51318">
    <property type="entry name" value="TAT"/>
    <property type="match status" value="1"/>
</dbReference>
<evidence type="ECO:0000256" key="1">
    <source>
        <dbReference type="ARBA" id="ARBA00007754"/>
    </source>
</evidence>
<protein>
    <submittedName>
        <fullName evidence="7">Glycoside hydrolase family 26 protein</fullName>
    </submittedName>
</protein>
<evidence type="ECO:0000256" key="3">
    <source>
        <dbReference type="ARBA" id="ARBA00023295"/>
    </source>
</evidence>
<dbReference type="InterPro" id="IPR006311">
    <property type="entry name" value="TAT_signal"/>
</dbReference>
<feature type="domain" description="GH26" evidence="6">
    <location>
        <begin position="33"/>
        <end position="321"/>
    </location>
</feature>
<feature type="signal peptide" evidence="5">
    <location>
        <begin position="1"/>
        <end position="31"/>
    </location>
</feature>
<dbReference type="PANTHER" id="PTHR40079">
    <property type="entry name" value="MANNAN ENDO-1,4-BETA-MANNOSIDASE E-RELATED"/>
    <property type="match status" value="1"/>
</dbReference>
<dbReference type="GO" id="GO:0016787">
    <property type="term" value="F:hydrolase activity"/>
    <property type="evidence" value="ECO:0007669"/>
    <property type="project" value="UniProtKB-KW"/>
</dbReference>
<feature type="active site" description="Proton donor" evidence="4">
    <location>
        <position position="150"/>
    </location>
</feature>
<gene>
    <name evidence="7" type="ORF">ACFSCY_32940</name>
</gene>
<comment type="caution">
    <text evidence="7">The sequence shown here is derived from an EMBL/GenBank/DDBJ whole genome shotgun (WGS) entry which is preliminary data.</text>
</comment>
<dbReference type="PANTHER" id="PTHR40079:SF4">
    <property type="entry name" value="GH26 DOMAIN-CONTAINING PROTEIN-RELATED"/>
    <property type="match status" value="1"/>
</dbReference>
<dbReference type="Pfam" id="PF02156">
    <property type="entry name" value="Glyco_hydro_26"/>
    <property type="match status" value="1"/>
</dbReference>
<dbReference type="EMBL" id="JBHUCP010000033">
    <property type="protein sequence ID" value="MFD1534233.1"/>
    <property type="molecule type" value="Genomic_DNA"/>
</dbReference>
<evidence type="ECO:0000313" key="7">
    <source>
        <dbReference type="EMBL" id="MFD1534233.1"/>
    </source>
</evidence>
<evidence type="ECO:0000256" key="5">
    <source>
        <dbReference type="SAM" id="SignalP"/>
    </source>
</evidence>
<evidence type="ECO:0000256" key="4">
    <source>
        <dbReference type="PROSITE-ProRule" id="PRU01100"/>
    </source>
</evidence>
<name>A0ABW4FUU9_9PSEU</name>
<dbReference type="InterPro" id="IPR000805">
    <property type="entry name" value="Glyco_hydro_26"/>
</dbReference>